<organism evidence="3 4">
    <name type="scientific">Schaalia georgiae F0490</name>
    <dbReference type="NCBI Taxonomy" id="1125717"/>
    <lineage>
        <taxon>Bacteria</taxon>
        <taxon>Bacillati</taxon>
        <taxon>Actinomycetota</taxon>
        <taxon>Actinomycetes</taxon>
        <taxon>Actinomycetales</taxon>
        <taxon>Actinomycetaceae</taxon>
        <taxon>Schaalia</taxon>
    </lineage>
</organism>
<gene>
    <name evidence="3" type="ORF">HMPREF1317_1152</name>
</gene>
<proteinExistence type="predicted"/>
<dbReference type="Proteomes" id="UP000004578">
    <property type="component" value="Unassembled WGS sequence"/>
</dbReference>
<keyword evidence="3" id="KW-0808">Transferase</keyword>
<dbReference type="InterPro" id="IPR050834">
    <property type="entry name" value="Glycosyltransf_2"/>
</dbReference>
<keyword evidence="3" id="KW-0328">Glycosyltransferase</keyword>
<comment type="caution">
    <text evidence="3">The sequence shown here is derived from an EMBL/GenBank/DDBJ whole genome shotgun (WGS) entry which is preliminary data.</text>
</comment>
<dbReference type="AlphaFoldDB" id="J0MSS3"/>
<keyword evidence="4" id="KW-1185">Reference proteome</keyword>
<evidence type="ECO:0000256" key="1">
    <source>
        <dbReference type="SAM" id="Coils"/>
    </source>
</evidence>
<dbReference type="Pfam" id="PF00535">
    <property type="entry name" value="Glycos_transf_2"/>
    <property type="match status" value="1"/>
</dbReference>
<dbReference type="PATRIC" id="fig|1125717.3.peg.1756"/>
<dbReference type="CDD" id="cd00761">
    <property type="entry name" value="Glyco_tranf_GTA_type"/>
    <property type="match status" value="1"/>
</dbReference>
<accession>J0MSS3</accession>
<name>J0MSS3_9ACTO</name>
<feature type="coiled-coil region" evidence="1">
    <location>
        <begin position="299"/>
        <end position="326"/>
    </location>
</feature>
<dbReference type="EC" id="2.4.-.-" evidence="3"/>
<dbReference type="InterPro" id="IPR029044">
    <property type="entry name" value="Nucleotide-diphossugar_trans"/>
</dbReference>
<dbReference type="OrthoDB" id="153025at2"/>
<dbReference type="PANTHER" id="PTHR43685:SF2">
    <property type="entry name" value="GLYCOSYLTRANSFERASE 2-LIKE DOMAIN-CONTAINING PROTEIN"/>
    <property type="match status" value="1"/>
</dbReference>
<keyword evidence="1" id="KW-0175">Coiled coil</keyword>
<dbReference type="SUPFAM" id="SSF53448">
    <property type="entry name" value="Nucleotide-diphospho-sugar transferases"/>
    <property type="match status" value="1"/>
</dbReference>
<evidence type="ECO:0000313" key="3">
    <source>
        <dbReference type="EMBL" id="EJF37339.1"/>
    </source>
</evidence>
<feature type="domain" description="Glycosyltransferase 2-like" evidence="2">
    <location>
        <begin position="6"/>
        <end position="120"/>
    </location>
</feature>
<dbReference type="InterPro" id="IPR001173">
    <property type="entry name" value="Glyco_trans_2-like"/>
</dbReference>
<evidence type="ECO:0000259" key="2">
    <source>
        <dbReference type="Pfam" id="PF00535"/>
    </source>
</evidence>
<reference evidence="3 4" key="1">
    <citation type="submission" date="2012-05" db="EMBL/GenBank/DDBJ databases">
        <authorList>
            <person name="Harkins D.M."/>
            <person name="Madupu R."/>
            <person name="Durkin A.S."/>
            <person name="Torralba M."/>
            <person name="Methe B."/>
            <person name="Sutton G.G."/>
            <person name="Nelson K.E."/>
        </authorList>
    </citation>
    <scope>NUCLEOTIDE SEQUENCE [LARGE SCALE GENOMIC DNA]</scope>
    <source>
        <strain evidence="3 4">F0490</strain>
    </source>
</reference>
<dbReference type="Gene3D" id="3.90.550.10">
    <property type="entry name" value="Spore Coat Polysaccharide Biosynthesis Protein SpsA, Chain A"/>
    <property type="match status" value="1"/>
</dbReference>
<protein>
    <submittedName>
        <fullName evidence="3">Glycosyltransferase, group 2 family protein</fullName>
        <ecNumber evidence="3">2.4.-.-</ecNumber>
    </submittedName>
</protein>
<dbReference type="GO" id="GO:0016757">
    <property type="term" value="F:glycosyltransferase activity"/>
    <property type="evidence" value="ECO:0007669"/>
    <property type="project" value="UniProtKB-KW"/>
</dbReference>
<dbReference type="EMBL" id="AKFS01000280">
    <property type="protein sequence ID" value="EJF37339.1"/>
    <property type="molecule type" value="Genomic_DNA"/>
</dbReference>
<dbReference type="PANTHER" id="PTHR43685">
    <property type="entry name" value="GLYCOSYLTRANSFERASE"/>
    <property type="match status" value="1"/>
</dbReference>
<sequence>MSDKVTIVLRTRNRPKMLARALASIGAQTFTGYRVVVVNDAGDEQQVQAVIDAQDPGLRERVELVTNETSEGREAALESGLAASALEYFAVHDDDDAWHPRFLEETVAHLDAHPEMGGVTTRCEIVRERVRADGECTEIEREPLSADSSGLSLVDTLVENYAPPISQLIRRCVADRIGHWDGTLATQADWEFNLRLLATTPVGFIDGPPLAEWHHRDTADEDLGNSIVTDAKAHAWDNLRIRDRYLRSALASQDPASPDLGQALLSAELYRRTRAELRRADGSVHSALDLIHADMAKTLASLHDEVHALRQEVSALRAQVESQNALRNAVKRTVGLPVRAIRRIRQR</sequence>
<evidence type="ECO:0000313" key="4">
    <source>
        <dbReference type="Proteomes" id="UP000004578"/>
    </source>
</evidence>
<dbReference type="RefSeq" id="WP_005872201.1">
    <property type="nucleotide sequence ID" value="NZ_AKFS01000280.1"/>
</dbReference>